<protein>
    <submittedName>
        <fullName evidence="1">SIR2 family protein</fullName>
    </submittedName>
</protein>
<dbReference type="OrthoDB" id="5521101at2"/>
<proteinExistence type="predicted"/>
<dbReference type="AlphaFoldDB" id="A0A4Y9A662"/>
<keyword evidence="2" id="KW-1185">Reference proteome</keyword>
<evidence type="ECO:0000313" key="2">
    <source>
        <dbReference type="Proteomes" id="UP000298484"/>
    </source>
</evidence>
<comment type="caution">
    <text evidence="1">The sequence shown here is derived from an EMBL/GenBank/DDBJ whole genome shotgun (WGS) entry which is preliminary data.</text>
</comment>
<sequence length="82" mass="9227">MDGFDLGRLKEGKKGAFRRYLNYVEGELYKIHGCITDPDNIVIASSDYSNFRSNAKLFSAKLLTLISKNPVIFIGYSISESE</sequence>
<dbReference type="Proteomes" id="UP000298484">
    <property type="component" value="Unassembled WGS sequence"/>
</dbReference>
<dbReference type="EMBL" id="SRHY01000104">
    <property type="protein sequence ID" value="TFJ89935.1"/>
    <property type="molecule type" value="Genomic_DNA"/>
</dbReference>
<evidence type="ECO:0000313" key="1">
    <source>
        <dbReference type="EMBL" id="TFJ89935.1"/>
    </source>
</evidence>
<dbReference type="Pfam" id="PF13289">
    <property type="entry name" value="SIR2_2"/>
    <property type="match status" value="1"/>
</dbReference>
<accession>A0A4Y9A662</accession>
<gene>
    <name evidence="1" type="ORF">E4U82_19505</name>
</gene>
<organism evidence="1 2">
    <name type="scientific">Lentibacillus salicampi</name>
    <dbReference type="NCBI Taxonomy" id="175306"/>
    <lineage>
        <taxon>Bacteria</taxon>
        <taxon>Bacillati</taxon>
        <taxon>Bacillota</taxon>
        <taxon>Bacilli</taxon>
        <taxon>Bacillales</taxon>
        <taxon>Bacillaceae</taxon>
        <taxon>Lentibacillus</taxon>
    </lineage>
</organism>
<dbReference type="RefSeq" id="WP_135111905.1">
    <property type="nucleotide sequence ID" value="NZ_SRHY01000104.1"/>
</dbReference>
<reference evidence="1 2" key="1">
    <citation type="submission" date="2019-03" db="EMBL/GenBank/DDBJ databases">
        <title>Genome sequence of Lentibacillus salicampi ATCC BAA-719.</title>
        <authorList>
            <person name="Maclea K.S."/>
            <person name="Simoes Junior M."/>
        </authorList>
    </citation>
    <scope>NUCLEOTIDE SEQUENCE [LARGE SCALE GENOMIC DNA]</scope>
    <source>
        <strain evidence="1 2">ATCC BAA-719</strain>
    </source>
</reference>
<name>A0A4Y9A662_9BACI</name>